<proteinExistence type="predicted"/>
<organism evidence="3 4">
    <name type="scientific">Thiothrix caldifontis</name>
    <dbReference type="NCBI Taxonomy" id="525918"/>
    <lineage>
        <taxon>Bacteria</taxon>
        <taxon>Pseudomonadati</taxon>
        <taxon>Pseudomonadota</taxon>
        <taxon>Gammaproteobacteria</taxon>
        <taxon>Thiotrichales</taxon>
        <taxon>Thiotrichaceae</taxon>
        <taxon>Thiothrix</taxon>
    </lineage>
</organism>
<keyword evidence="4" id="KW-1185">Reference proteome</keyword>
<evidence type="ECO:0008006" key="5">
    <source>
        <dbReference type="Google" id="ProtNLM"/>
    </source>
</evidence>
<dbReference type="Pfam" id="PF08887">
    <property type="entry name" value="GAD-like"/>
    <property type="match status" value="1"/>
</dbReference>
<accession>A0A1H4BJX3</accession>
<gene>
    <name evidence="3" type="ORF">SAMN05660964_01693</name>
</gene>
<dbReference type="EMBL" id="FNQP01000008">
    <property type="protein sequence ID" value="SEA48451.1"/>
    <property type="molecule type" value="Genomic_DNA"/>
</dbReference>
<evidence type="ECO:0000313" key="3">
    <source>
        <dbReference type="EMBL" id="SEA48451.1"/>
    </source>
</evidence>
<dbReference type="Pfam" id="PF08906">
    <property type="entry name" value="T6SS_Tdi1_C"/>
    <property type="match status" value="1"/>
</dbReference>
<dbReference type="InterPro" id="IPR014983">
    <property type="entry name" value="GAD-rel"/>
</dbReference>
<dbReference type="InterPro" id="IPR015002">
    <property type="entry name" value="T6SS_Tdi1_C"/>
</dbReference>
<name>A0A1H4BJX3_9GAMM</name>
<dbReference type="OrthoDB" id="9016361at2"/>
<evidence type="ECO:0000313" key="4">
    <source>
        <dbReference type="Proteomes" id="UP000199397"/>
    </source>
</evidence>
<evidence type="ECO:0000259" key="2">
    <source>
        <dbReference type="Pfam" id="PF08906"/>
    </source>
</evidence>
<feature type="domain" description="GAD-related" evidence="1">
    <location>
        <begin position="19"/>
        <end position="95"/>
    </location>
</feature>
<dbReference type="RefSeq" id="WP_093067368.1">
    <property type="nucleotide sequence ID" value="NZ_FNQP01000008.1"/>
</dbReference>
<sequence>MPNNLTAFNEHNPKDGIYATIPKATVNKYQNKLPKALIDIWEKEGLSSYKDGFFWLVNPDEYKEIIYQFIPNEDTLHVLIRTAFGGLIYLNEQAKKQKNNSQEKYNYLCPIYLQVTPLTSDFTALMNGWLTTEDIYIPLMLYEVFRTAKKRLPSLQSDQCFGFTPAIALGGDITPNNISVFNIKEHLGFLSQLK</sequence>
<dbReference type="AlphaFoldDB" id="A0A1H4BJX3"/>
<dbReference type="STRING" id="525918.SAMN05660964_01693"/>
<evidence type="ECO:0000259" key="1">
    <source>
        <dbReference type="Pfam" id="PF08887"/>
    </source>
</evidence>
<feature type="domain" description="T6SS immunity protein Tdi1 C-terminal" evidence="2">
    <location>
        <begin position="142"/>
        <end position="193"/>
    </location>
</feature>
<reference evidence="3 4" key="1">
    <citation type="submission" date="2016-10" db="EMBL/GenBank/DDBJ databases">
        <authorList>
            <person name="de Groot N.N."/>
        </authorList>
    </citation>
    <scope>NUCLEOTIDE SEQUENCE [LARGE SCALE GENOMIC DNA]</scope>
    <source>
        <strain evidence="3 4">DSM 21228</strain>
    </source>
</reference>
<dbReference type="Proteomes" id="UP000199397">
    <property type="component" value="Unassembled WGS sequence"/>
</dbReference>
<protein>
    <recommendedName>
        <fullName evidence="5">DUF1851 domain-containing protein</fullName>
    </recommendedName>
</protein>